<dbReference type="Pfam" id="PF04294">
    <property type="entry name" value="VanW"/>
    <property type="match status" value="1"/>
</dbReference>
<reference evidence="4" key="2">
    <citation type="submission" date="2015-08" db="EMBL/GenBank/DDBJ databases">
        <title>Draft Genome Sequence of a Heterotrophic Facultative Anaerobic Bacterium Ardenticatena maritima Strain 110S.</title>
        <authorList>
            <person name="Kawaichi S."/>
            <person name="Yoshida T."/>
            <person name="Sako Y."/>
            <person name="Nakamura R."/>
        </authorList>
    </citation>
    <scope>NUCLEOTIDE SEQUENCE [LARGE SCALE GENOMIC DNA]</scope>
    <source>
        <strain evidence="4">110S</strain>
    </source>
</reference>
<feature type="domain" description="YoaR-like putative peptidoglycan binding" evidence="2">
    <location>
        <begin position="98"/>
        <end position="214"/>
    </location>
</feature>
<dbReference type="RefSeq" id="WP_054492807.1">
    <property type="nucleotide sequence ID" value="NZ_BBZA01000090.1"/>
</dbReference>
<keyword evidence="1" id="KW-0812">Transmembrane</keyword>
<proteinExistence type="predicted"/>
<evidence type="ECO:0000313" key="4">
    <source>
        <dbReference type="Proteomes" id="UP000037784"/>
    </source>
</evidence>
<dbReference type="InParanoid" id="A0A0N0RFI7"/>
<feature type="domain" description="YoaR-like putative peptidoglycan binding" evidence="2">
    <location>
        <begin position="293"/>
        <end position="359"/>
    </location>
</feature>
<reference evidence="3 4" key="1">
    <citation type="journal article" date="2015" name="Genome Announc.">
        <title>Draft Genome Sequence of a Heterotrophic Facultative Anaerobic Thermophilic Bacterium, Ardenticatena maritima Strain 110ST.</title>
        <authorList>
            <person name="Kawaichi S."/>
            <person name="Yoshida T."/>
            <person name="Sako Y."/>
            <person name="Nakamura R."/>
        </authorList>
    </citation>
    <scope>NUCLEOTIDE SEQUENCE [LARGE SCALE GENOMIC DNA]</scope>
    <source>
        <strain evidence="3 4">110S</strain>
    </source>
</reference>
<keyword evidence="1" id="KW-1133">Transmembrane helix</keyword>
<dbReference type="OrthoDB" id="9797191at2"/>
<comment type="caution">
    <text evidence="3">The sequence shown here is derived from an EMBL/GenBank/DDBJ whole genome shotgun (WGS) entry which is preliminary data.</text>
</comment>
<dbReference type="AlphaFoldDB" id="A0A0N0RFI7"/>
<gene>
    <name evidence="3" type="ORF">ARMA_1350</name>
</gene>
<dbReference type="Pfam" id="PF12229">
    <property type="entry name" value="PG_binding_4"/>
    <property type="match status" value="2"/>
</dbReference>
<evidence type="ECO:0000259" key="2">
    <source>
        <dbReference type="Pfam" id="PF12229"/>
    </source>
</evidence>
<evidence type="ECO:0000256" key="1">
    <source>
        <dbReference type="SAM" id="Phobius"/>
    </source>
</evidence>
<accession>A0A0N0RFI7</accession>
<organism evidence="3 4">
    <name type="scientific">Ardenticatena maritima</name>
    <dbReference type="NCBI Taxonomy" id="872965"/>
    <lineage>
        <taxon>Bacteria</taxon>
        <taxon>Bacillati</taxon>
        <taxon>Chloroflexota</taxon>
        <taxon>Ardenticatenia</taxon>
        <taxon>Ardenticatenales</taxon>
        <taxon>Ardenticatenaceae</taxon>
        <taxon>Ardenticatena</taxon>
    </lineage>
</organism>
<dbReference type="InterPro" id="IPR052913">
    <property type="entry name" value="Glycopeptide_resist_protein"/>
</dbReference>
<dbReference type="EMBL" id="BBZA01000090">
    <property type="protein sequence ID" value="GAP62927.1"/>
    <property type="molecule type" value="Genomic_DNA"/>
</dbReference>
<name>A0A0N0RFI7_9CHLR</name>
<sequence>MAQNVGTFSFPHTHTHTDRTPGPWWGFALFAALTPVLVTLVIVLAIQVAYAGRLFPGVSVNGVPVGGLSRAEAARLIEESLRLPPNEQVEIRAGEHVWRVPVGQLGVRPDVETVLARAYAVGRSDTFWKRPLVWWRISQEGVDIPPAYTVDEHAIAAILTNAANAIARPPQDARVEVVGLDVVEYPAVMGRSLDWEASEARLRAALSGGQRAPIELVVQEEPPLIPSAAETAAFVRRLLAEPLHVQASLPYWAPTADGVVQRTRTLSLTIDQARLAQMIRIEPEQLEDGARRWRVRLDVSSLRPEVEALAARLNQPAREARFDYDPQTGVLTPLVVSQDGVTLDVDAALAAIEDAVLAGRTQVELPLTITPPPVSTADAAKFNITGVAAKGYSTFTGSPAGRKQNVAVAAARFNGVVIPPHSEFSFNKYLGWVVDATGYEESYIILGNRTEVGIGGGVCQVSTTLFRAAFWGGFQITERYAHGYRVSYYEPPIGMDATVYSPYVDFKFVNDTDNYYLIESEVNQRTEEITFYLYGPDTGRTVQMIGPTILETTPAPEPIYTEDPSLPAGVTKQVDWAHDGAKVKVERIVTDESGQTLYHDVFWSNYRPWAARYLVGTAPAAESAPVSEDGGGER</sequence>
<keyword evidence="1" id="KW-0472">Membrane</keyword>
<dbReference type="PANTHER" id="PTHR35788:SF1">
    <property type="entry name" value="EXPORTED PROTEIN"/>
    <property type="match status" value="1"/>
</dbReference>
<feature type="transmembrane region" description="Helical" evidence="1">
    <location>
        <begin position="24"/>
        <end position="46"/>
    </location>
</feature>
<dbReference type="InterPro" id="IPR022029">
    <property type="entry name" value="YoaR-like_PG-bd"/>
</dbReference>
<dbReference type="PANTHER" id="PTHR35788">
    <property type="entry name" value="EXPORTED PROTEIN-RELATED"/>
    <property type="match status" value="1"/>
</dbReference>
<protein>
    <recommendedName>
        <fullName evidence="2">YoaR-like putative peptidoglycan binding domain-containing protein</fullName>
    </recommendedName>
</protein>
<dbReference type="InterPro" id="IPR007391">
    <property type="entry name" value="Vancomycin_resist_VanW"/>
</dbReference>
<evidence type="ECO:0000313" key="3">
    <source>
        <dbReference type="EMBL" id="GAP62927.1"/>
    </source>
</evidence>
<dbReference type="Proteomes" id="UP000037784">
    <property type="component" value="Unassembled WGS sequence"/>
</dbReference>
<keyword evidence="4" id="KW-1185">Reference proteome</keyword>